<feature type="compositionally biased region" description="Basic and acidic residues" evidence="1">
    <location>
        <begin position="318"/>
        <end position="332"/>
    </location>
</feature>
<feature type="compositionally biased region" description="Basic and acidic residues" evidence="1">
    <location>
        <begin position="434"/>
        <end position="447"/>
    </location>
</feature>
<feature type="compositionally biased region" description="Low complexity" evidence="1">
    <location>
        <begin position="109"/>
        <end position="125"/>
    </location>
</feature>
<feature type="region of interest" description="Disordered" evidence="1">
    <location>
        <begin position="775"/>
        <end position="851"/>
    </location>
</feature>
<feature type="region of interest" description="Disordered" evidence="1">
    <location>
        <begin position="715"/>
        <end position="742"/>
    </location>
</feature>
<name>A0A9P4IKI5_9PEZI</name>
<reference evidence="2" key="1">
    <citation type="journal article" date="2020" name="Stud. Mycol.">
        <title>101 Dothideomycetes genomes: a test case for predicting lifestyles and emergence of pathogens.</title>
        <authorList>
            <person name="Haridas S."/>
            <person name="Albert R."/>
            <person name="Binder M."/>
            <person name="Bloem J."/>
            <person name="Labutti K."/>
            <person name="Salamov A."/>
            <person name="Andreopoulos B."/>
            <person name="Baker S."/>
            <person name="Barry K."/>
            <person name="Bills G."/>
            <person name="Bluhm B."/>
            <person name="Cannon C."/>
            <person name="Castanera R."/>
            <person name="Culley D."/>
            <person name="Daum C."/>
            <person name="Ezra D."/>
            <person name="Gonzalez J."/>
            <person name="Henrissat B."/>
            <person name="Kuo A."/>
            <person name="Liang C."/>
            <person name="Lipzen A."/>
            <person name="Lutzoni F."/>
            <person name="Magnuson J."/>
            <person name="Mondo S."/>
            <person name="Nolan M."/>
            <person name="Ohm R."/>
            <person name="Pangilinan J."/>
            <person name="Park H.-J."/>
            <person name="Ramirez L."/>
            <person name="Alfaro M."/>
            <person name="Sun H."/>
            <person name="Tritt A."/>
            <person name="Yoshinaga Y."/>
            <person name="Zwiers L.-H."/>
            <person name="Turgeon B."/>
            <person name="Goodwin S."/>
            <person name="Spatafora J."/>
            <person name="Crous P."/>
            <person name="Grigoriev I."/>
        </authorList>
    </citation>
    <scope>NUCLEOTIDE SEQUENCE</scope>
    <source>
        <strain evidence="2">CBS 133067</strain>
    </source>
</reference>
<feature type="compositionally biased region" description="Pro residues" evidence="1">
    <location>
        <begin position="818"/>
        <end position="827"/>
    </location>
</feature>
<accession>A0A9P4IKI5</accession>
<evidence type="ECO:0000256" key="1">
    <source>
        <dbReference type="SAM" id="MobiDB-lite"/>
    </source>
</evidence>
<dbReference type="AlphaFoldDB" id="A0A9P4IKI5"/>
<protein>
    <submittedName>
        <fullName evidence="2">Uncharacterized protein</fullName>
    </submittedName>
</protein>
<feature type="region of interest" description="Disordered" evidence="1">
    <location>
        <begin position="221"/>
        <end position="344"/>
    </location>
</feature>
<feature type="compositionally biased region" description="Basic and acidic residues" evidence="1">
    <location>
        <begin position="718"/>
        <end position="730"/>
    </location>
</feature>
<feature type="region of interest" description="Disordered" evidence="1">
    <location>
        <begin position="371"/>
        <end position="486"/>
    </location>
</feature>
<dbReference type="OrthoDB" id="5333304at2759"/>
<evidence type="ECO:0000313" key="3">
    <source>
        <dbReference type="Proteomes" id="UP000799772"/>
    </source>
</evidence>
<feature type="compositionally biased region" description="Polar residues" evidence="1">
    <location>
        <begin position="97"/>
        <end position="108"/>
    </location>
</feature>
<feature type="compositionally biased region" description="Low complexity" evidence="1">
    <location>
        <begin position="454"/>
        <end position="466"/>
    </location>
</feature>
<feature type="compositionally biased region" description="Basic and acidic residues" evidence="1">
    <location>
        <begin position="775"/>
        <end position="786"/>
    </location>
</feature>
<dbReference type="Proteomes" id="UP000799772">
    <property type="component" value="Unassembled WGS sequence"/>
</dbReference>
<sequence length="905" mass="101362">MAPGTAVAETQMPVNGTGMALEQATQTDQNNKQQFYKNLFRLQDDVFAGKHPRIKLPADFFKQLQAVSSAPNPTAPQALPNGKVTNTAGTVPAVTFGSPSALNPRVQQSRPVTSTSKPPTSSASSFDPILLTKSDELIRAEIVLKRQRLEQALEERVAKAYKPAKGFRFNDTNGELEVPLDVDALLNRALEVIKPVSGLPDEEGSEKESFDENDYYSSQAMSWSTEDTPEGAEPSTSVQFPTDTAPAAQAAGPAKSFIPGITQALQPPEPVAAGPRYTGNYDELPDEDDEDDYSPPPPDAAPVAQPTYEEPAATTSNDRLRPQQAYDRRYEYNRPSPPAANVPVIRSHIREPFAPQPSRVSPLALGKLPALDQARVPPQSQAQVIEDSGPEISTRNEDNNRSGNTTNSTPRQTSPEPPLTKKQLKMVKKRKRQERAEVEEKQVEPKRSLRKNPSRAARGRQAAASPSPVPFIKDEPVSPPPFAESSFAEALPPRRRIVQYPYEDVEVISPREWRARPAYHRDEYDRPVYRYAEPVSPTYVRVASPSMARRVERDDVDLRRVASLQYARRPYSPGPGASQYAAAAYDRIAVEPQRSVRAASYAYERGAAPALEPIYREGSIRPQRYLRERSRSPPYIVERAPAYPVARADRVASPGPSMMPPPPVPTRIIEDKHGNRYYATPAPPDAPPGPIRPQSRAMFYEREAPVPVYERAISRMSMARDRPPPQRVYDDEMPPPPVPMLPQRRYVEDVEAVEHRAYRQREYSMRPPEYLTRETVRDRERDREEMPPPPRVPLPEAVEGRQLIRYDDESSPRAPPRELAPPMPIPPARAYSVRPDPGRREVYGDEMGRGIVRRGTAQPQVFVQNYPLDDGPAPVPMGQVRRSRRYVDDEEFDEYAGGRRGDYRL</sequence>
<feature type="compositionally biased region" description="Low complexity" evidence="1">
    <location>
        <begin position="245"/>
        <end position="254"/>
    </location>
</feature>
<dbReference type="EMBL" id="ML978123">
    <property type="protein sequence ID" value="KAF2101658.1"/>
    <property type="molecule type" value="Genomic_DNA"/>
</dbReference>
<feature type="region of interest" description="Disordered" evidence="1">
    <location>
        <begin position="90"/>
        <end position="127"/>
    </location>
</feature>
<comment type="caution">
    <text evidence="2">The sequence shown here is derived from an EMBL/GenBank/DDBJ whole genome shotgun (WGS) entry which is preliminary data.</text>
</comment>
<feature type="region of interest" description="Disordered" evidence="1">
    <location>
        <begin position="1"/>
        <end position="29"/>
    </location>
</feature>
<feature type="compositionally biased region" description="Acidic residues" evidence="1">
    <location>
        <begin position="283"/>
        <end position="293"/>
    </location>
</feature>
<feature type="compositionally biased region" description="Basic residues" evidence="1">
    <location>
        <begin position="422"/>
        <end position="433"/>
    </location>
</feature>
<feature type="compositionally biased region" description="Basic and acidic residues" evidence="1">
    <location>
        <begin position="798"/>
        <end position="811"/>
    </location>
</feature>
<proteinExistence type="predicted"/>
<organism evidence="2 3">
    <name type="scientific">Rhizodiscina lignyota</name>
    <dbReference type="NCBI Taxonomy" id="1504668"/>
    <lineage>
        <taxon>Eukaryota</taxon>
        <taxon>Fungi</taxon>
        <taxon>Dikarya</taxon>
        <taxon>Ascomycota</taxon>
        <taxon>Pezizomycotina</taxon>
        <taxon>Dothideomycetes</taxon>
        <taxon>Pleosporomycetidae</taxon>
        <taxon>Aulographales</taxon>
        <taxon>Rhizodiscinaceae</taxon>
        <taxon>Rhizodiscina</taxon>
    </lineage>
</organism>
<keyword evidence="3" id="KW-1185">Reference proteome</keyword>
<evidence type="ECO:0000313" key="2">
    <source>
        <dbReference type="EMBL" id="KAF2101658.1"/>
    </source>
</evidence>
<feature type="compositionally biased region" description="Basic and acidic residues" evidence="1">
    <location>
        <begin position="836"/>
        <end position="848"/>
    </location>
</feature>
<feature type="compositionally biased region" description="Polar residues" evidence="1">
    <location>
        <begin position="401"/>
        <end position="414"/>
    </location>
</feature>
<gene>
    <name evidence="2" type="ORF">NA57DRAFT_73098</name>
</gene>